<proteinExistence type="predicted"/>
<gene>
    <name evidence="2" type="ORF">HINF_LOCUS245</name>
</gene>
<feature type="transmembrane region" description="Helical" evidence="1">
    <location>
        <begin position="42"/>
        <end position="64"/>
    </location>
</feature>
<keyword evidence="1" id="KW-0812">Transmembrane</keyword>
<sequence length="192" mass="20733">MAHHHGGGHHGGHGSFGGSHYHRGGYYGRRQTSPMEIFTVPICYRIAAWIWPVLLVTCITLIIVQVSGAGGADGELFIGAAFAGFFCFFTVMISATACCSVGSVKYIQLPCCISQLEVELIKQDCMMRSPSFMMGAAMIGGIQPVMLGMQPNMVVQMQPQMMVPQNQVIQNSTYSINQQIPGVQLSSITSPV</sequence>
<keyword evidence="3" id="KW-1185">Reference proteome</keyword>
<protein>
    <submittedName>
        <fullName evidence="2">Hypothetical_protein</fullName>
    </submittedName>
</protein>
<feature type="transmembrane region" description="Helical" evidence="1">
    <location>
        <begin position="76"/>
        <end position="99"/>
    </location>
</feature>
<organism evidence="2 3">
    <name type="scientific">Hexamita inflata</name>
    <dbReference type="NCBI Taxonomy" id="28002"/>
    <lineage>
        <taxon>Eukaryota</taxon>
        <taxon>Metamonada</taxon>
        <taxon>Diplomonadida</taxon>
        <taxon>Hexamitidae</taxon>
        <taxon>Hexamitinae</taxon>
        <taxon>Hexamita</taxon>
    </lineage>
</organism>
<comment type="caution">
    <text evidence="2">The sequence shown here is derived from an EMBL/GenBank/DDBJ whole genome shotgun (WGS) entry which is preliminary data.</text>
</comment>
<dbReference type="EMBL" id="CAXDID020000001">
    <property type="protein sequence ID" value="CAL5970305.1"/>
    <property type="molecule type" value="Genomic_DNA"/>
</dbReference>
<accession>A0ABP1GDT6</accession>
<dbReference type="Proteomes" id="UP001642409">
    <property type="component" value="Unassembled WGS sequence"/>
</dbReference>
<keyword evidence="1" id="KW-0472">Membrane</keyword>
<name>A0ABP1GDT6_9EUKA</name>
<evidence type="ECO:0000313" key="3">
    <source>
        <dbReference type="Proteomes" id="UP001642409"/>
    </source>
</evidence>
<evidence type="ECO:0000313" key="2">
    <source>
        <dbReference type="EMBL" id="CAL5970305.1"/>
    </source>
</evidence>
<reference evidence="2 3" key="1">
    <citation type="submission" date="2024-07" db="EMBL/GenBank/DDBJ databases">
        <authorList>
            <person name="Akdeniz Z."/>
        </authorList>
    </citation>
    <scope>NUCLEOTIDE SEQUENCE [LARGE SCALE GENOMIC DNA]</scope>
</reference>
<keyword evidence="1" id="KW-1133">Transmembrane helix</keyword>
<evidence type="ECO:0000256" key="1">
    <source>
        <dbReference type="SAM" id="Phobius"/>
    </source>
</evidence>